<dbReference type="CDD" id="cd23992">
    <property type="entry name" value="PBP_GOBP"/>
    <property type="match status" value="1"/>
</dbReference>
<reference evidence="7" key="1">
    <citation type="submission" date="2025-08" db="UniProtKB">
        <authorList>
            <consortium name="RefSeq"/>
        </authorList>
    </citation>
    <scope>IDENTIFICATION</scope>
    <source>
        <tissue evidence="7">Whole Larva</tissue>
    </source>
</reference>
<evidence type="ECO:0000256" key="2">
    <source>
        <dbReference type="ARBA" id="ARBA00008098"/>
    </source>
</evidence>
<dbReference type="PANTHER" id="PTHR11857">
    <property type="entry name" value="ODORANT BINDING PROTEIN-RELATED"/>
    <property type="match status" value="1"/>
</dbReference>
<evidence type="ECO:0000256" key="1">
    <source>
        <dbReference type="ARBA" id="ARBA00004613"/>
    </source>
</evidence>
<feature type="signal peptide" evidence="5">
    <location>
        <begin position="1"/>
        <end position="18"/>
    </location>
</feature>
<accession>A0ABM1MMJ1</accession>
<proteinExistence type="inferred from homology"/>
<protein>
    <submittedName>
        <fullName evidence="7">Uncharacterized protein LOC108562097</fullName>
    </submittedName>
</protein>
<dbReference type="SMART" id="SM00708">
    <property type="entry name" value="PhBP"/>
    <property type="match status" value="1"/>
</dbReference>
<dbReference type="InterPro" id="IPR006170">
    <property type="entry name" value="PBP/GOBP"/>
</dbReference>
<dbReference type="SUPFAM" id="SSF47565">
    <property type="entry name" value="Insect pheromone/odorant-binding proteins"/>
    <property type="match status" value="1"/>
</dbReference>
<name>A0ABM1MMJ1_NICVS</name>
<keyword evidence="6" id="KW-1185">Reference proteome</keyword>
<dbReference type="Pfam" id="PF01395">
    <property type="entry name" value="PBP_GOBP"/>
    <property type="match status" value="1"/>
</dbReference>
<gene>
    <name evidence="7" type="primary">LOC108562097</name>
</gene>
<evidence type="ECO:0000313" key="6">
    <source>
        <dbReference type="Proteomes" id="UP000695000"/>
    </source>
</evidence>
<keyword evidence="4 5" id="KW-0732">Signal</keyword>
<evidence type="ECO:0000256" key="3">
    <source>
        <dbReference type="ARBA" id="ARBA00022525"/>
    </source>
</evidence>
<comment type="similarity">
    <text evidence="2">Belongs to the PBP/GOBP family.</text>
</comment>
<dbReference type="InterPro" id="IPR036728">
    <property type="entry name" value="PBP_GOBP_sf"/>
</dbReference>
<dbReference type="RefSeq" id="XP_017775791.1">
    <property type="nucleotide sequence ID" value="XM_017920302.1"/>
</dbReference>
<keyword evidence="3" id="KW-0964">Secreted</keyword>
<evidence type="ECO:0000313" key="7">
    <source>
        <dbReference type="RefSeq" id="XP_017775791.1"/>
    </source>
</evidence>
<dbReference type="Proteomes" id="UP000695000">
    <property type="component" value="Unplaced"/>
</dbReference>
<dbReference type="PANTHER" id="PTHR11857:SF43">
    <property type="entry name" value="GEO07291P1-RELATED"/>
    <property type="match status" value="1"/>
</dbReference>
<evidence type="ECO:0000256" key="4">
    <source>
        <dbReference type="ARBA" id="ARBA00022729"/>
    </source>
</evidence>
<sequence>MKTLLAVLVISTISLVSSSEFKYKGKPLEQLIEARNKCFVSENVDASYLDKLDQIEYPTRDEIQCHTYCVLSSFKIINDKGEVFPEIVMKYIKEPVQQKLVIDTINTCILRTKKSENACDRAHQMQACFNSIIYKKN</sequence>
<feature type="chain" id="PRO_5045036228" evidence="5">
    <location>
        <begin position="19"/>
        <end position="137"/>
    </location>
</feature>
<dbReference type="Gene3D" id="1.10.238.20">
    <property type="entry name" value="Pheromone/general odorant binding protein domain"/>
    <property type="match status" value="1"/>
</dbReference>
<evidence type="ECO:0000256" key="5">
    <source>
        <dbReference type="SAM" id="SignalP"/>
    </source>
</evidence>
<dbReference type="GeneID" id="108562097"/>
<comment type="subcellular location">
    <subcellularLocation>
        <location evidence="1">Secreted</location>
    </subcellularLocation>
</comment>
<organism evidence="6 7">
    <name type="scientific">Nicrophorus vespilloides</name>
    <name type="common">Boreal carrion beetle</name>
    <dbReference type="NCBI Taxonomy" id="110193"/>
    <lineage>
        <taxon>Eukaryota</taxon>
        <taxon>Metazoa</taxon>
        <taxon>Ecdysozoa</taxon>
        <taxon>Arthropoda</taxon>
        <taxon>Hexapoda</taxon>
        <taxon>Insecta</taxon>
        <taxon>Pterygota</taxon>
        <taxon>Neoptera</taxon>
        <taxon>Endopterygota</taxon>
        <taxon>Coleoptera</taxon>
        <taxon>Polyphaga</taxon>
        <taxon>Staphyliniformia</taxon>
        <taxon>Silphidae</taxon>
        <taxon>Nicrophorinae</taxon>
        <taxon>Nicrophorus</taxon>
    </lineage>
</organism>